<evidence type="ECO:0000256" key="11">
    <source>
        <dbReference type="SAM" id="Coils"/>
    </source>
</evidence>
<dbReference type="SMART" id="SM00320">
    <property type="entry name" value="WD40"/>
    <property type="match status" value="4"/>
</dbReference>
<dbReference type="InterPro" id="IPR019775">
    <property type="entry name" value="WD40_repeat_CS"/>
</dbReference>
<dbReference type="CDD" id="cd14014">
    <property type="entry name" value="STKc_PknB_like"/>
    <property type="match status" value="2"/>
</dbReference>
<protein>
    <recommendedName>
        <fullName evidence="1">non-specific serine/threonine protein kinase</fullName>
        <ecNumber evidence="1">2.7.11.1</ecNumber>
    </recommendedName>
</protein>
<feature type="domain" description="Protein kinase" evidence="12">
    <location>
        <begin position="456"/>
        <end position="711"/>
    </location>
</feature>
<feature type="binding site" evidence="10">
    <location>
        <position position="170"/>
    </location>
    <ligand>
        <name>ATP</name>
        <dbReference type="ChEBI" id="CHEBI:30616"/>
    </ligand>
</feature>
<dbReference type="FunFam" id="1.10.510.10:FF:000021">
    <property type="entry name" value="Serine/threonine protein kinase"/>
    <property type="match status" value="1"/>
</dbReference>
<evidence type="ECO:0000259" key="12">
    <source>
        <dbReference type="PROSITE" id="PS50011"/>
    </source>
</evidence>
<dbReference type="Gene3D" id="2.130.10.10">
    <property type="entry name" value="YVTN repeat-like/Quinoprotein amine dehydrogenase"/>
    <property type="match status" value="3"/>
</dbReference>
<evidence type="ECO:0000256" key="6">
    <source>
        <dbReference type="ARBA" id="ARBA00022741"/>
    </source>
</evidence>
<keyword evidence="4" id="KW-0808">Transferase</keyword>
<evidence type="ECO:0000256" key="4">
    <source>
        <dbReference type="ARBA" id="ARBA00022679"/>
    </source>
</evidence>
<dbReference type="EMBL" id="AP019860">
    <property type="protein sequence ID" value="BBM85876.1"/>
    <property type="molecule type" value="Genomic_DNA"/>
</dbReference>
<name>A0A5S9IQN5_UABAM</name>
<dbReference type="SUPFAM" id="SSF56112">
    <property type="entry name" value="Protein kinase-like (PK-like)"/>
    <property type="match status" value="2"/>
</dbReference>
<dbReference type="InterPro" id="IPR015943">
    <property type="entry name" value="WD40/YVTN_repeat-like_dom_sf"/>
</dbReference>
<proteinExistence type="predicted"/>
<dbReference type="Gene3D" id="1.10.510.10">
    <property type="entry name" value="Transferase(Phosphotransferase) domain 1"/>
    <property type="match status" value="2"/>
</dbReference>
<evidence type="ECO:0000313" key="14">
    <source>
        <dbReference type="Proteomes" id="UP000326354"/>
    </source>
</evidence>
<dbReference type="SUPFAM" id="SSF82171">
    <property type="entry name" value="DPP6 N-terminal domain-like"/>
    <property type="match status" value="3"/>
</dbReference>
<dbReference type="InterPro" id="IPR011009">
    <property type="entry name" value="Kinase-like_dom_sf"/>
</dbReference>
<keyword evidence="11" id="KW-0175">Coiled coil</keyword>
<organism evidence="13 14">
    <name type="scientific">Uabimicrobium amorphum</name>
    <dbReference type="NCBI Taxonomy" id="2596890"/>
    <lineage>
        <taxon>Bacteria</taxon>
        <taxon>Pseudomonadati</taxon>
        <taxon>Planctomycetota</taxon>
        <taxon>Candidatus Uabimicrobiia</taxon>
        <taxon>Candidatus Uabimicrobiales</taxon>
        <taxon>Candidatus Uabimicrobiaceae</taxon>
        <taxon>Candidatus Uabimicrobium</taxon>
    </lineage>
</organism>
<dbReference type="PROSITE" id="PS50294">
    <property type="entry name" value="WD_REPEATS_REGION"/>
    <property type="match status" value="1"/>
</dbReference>
<dbReference type="InterPro" id="IPR001680">
    <property type="entry name" value="WD40_rpt"/>
</dbReference>
<dbReference type="PROSITE" id="PS00107">
    <property type="entry name" value="PROTEIN_KINASE_ATP"/>
    <property type="match status" value="2"/>
</dbReference>
<dbReference type="InterPro" id="IPR000719">
    <property type="entry name" value="Prot_kinase_dom"/>
</dbReference>
<dbReference type="Pfam" id="PF00400">
    <property type="entry name" value="WD40"/>
    <property type="match status" value="1"/>
</dbReference>
<dbReference type="PANTHER" id="PTHR43289:SF6">
    <property type="entry name" value="SERINE_THREONINE-PROTEIN KINASE NEKL-3"/>
    <property type="match status" value="1"/>
</dbReference>
<dbReference type="RefSeq" id="WP_151969964.1">
    <property type="nucleotide sequence ID" value="NZ_AP019860.1"/>
</dbReference>
<evidence type="ECO:0000256" key="2">
    <source>
        <dbReference type="ARBA" id="ARBA00022527"/>
    </source>
</evidence>
<keyword evidence="2" id="KW-0723">Serine/threonine-protein kinase</keyword>
<dbReference type="InterPro" id="IPR017441">
    <property type="entry name" value="Protein_kinase_ATP_BS"/>
</dbReference>
<evidence type="ECO:0000256" key="1">
    <source>
        <dbReference type="ARBA" id="ARBA00012513"/>
    </source>
</evidence>
<feature type="domain" description="Protein kinase" evidence="12">
    <location>
        <begin position="141"/>
        <end position="400"/>
    </location>
</feature>
<evidence type="ECO:0000256" key="9">
    <source>
        <dbReference type="PROSITE-ProRule" id="PRU00221"/>
    </source>
</evidence>
<dbReference type="Gene3D" id="3.30.200.20">
    <property type="entry name" value="Phosphorylase Kinase, domain 1"/>
    <property type="match status" value="2"/>
</dbReference>
<keyword evidence="7 13" id="KW-0418">Kinase</keyword>
<feature type="repeat" description="WD" evidence="9">
    <location>
        <begin position="1091"/>
        <end position="1132"/>
    </location>
</feature>
<dbReference type="InterPro" id="IPR008271">
    <property type="entry name" value="Ser/Thr_kinase_AS"/>
</dbReference>
<evidence type="ECO:0000313" key="13">
    <source>
        <dbReference type="EMBL" id="BBM85876.1"/>
    </source>
</evidence>
<keyword evidence="6 10" id="KW-0547">Nucleotide-binding</keyword>
<accession>A0A5S9IQN5</accession>
<evidence type="ECO:0000256" key="8">
    <source>
        <dbReference type="ARBA" id="ARBA00022840"/>
    </source>
</evidence>
<dbReference type="PROSITE" id="PS50011">
    <property type="entry name" value="PROTEIN_KINASE_DOM"/>
    <property type="match status" value="2"/>
</dbReference>
<dbReference type="Pfam" id="PF00069">
    <property type="entry name" value="Pkinase"/>
    <property type="match status" value="2"/>
</dbReference>
<dbReference type="GO" id="GO:0005524">
    <property type="term" value="F:ATP binding"/>
    <property type="evidence" value="ECO:0007669"/>
    <property type="project" value="UniProtKB-UniRule"/>
</dbReference>
<feature type="binding site" evidence="10">
    <location>
        <position position="485"/>
    </location>
    <ligand>
        <name>ATP</name>
        <dbReference type="ChEBI" id="CHEBI:30616"/>
    </ligand>
</feature>
<evidence type="ECO:0000256" key="7">
    <source>
        <dbReference type="ARBA" id="ARBA00022777"/>
    </source>
</evidence>
<feature type="coiled-coil region" evidence="11">
    <location>
        <begin position="762"/>
        <end position="820"/>
    </location>
</feature>
<reference evidence="13 14" key="1">
    <citation type="submission" date="2019-08" db="EMBL/GenBank/DDBJ databases">
        <title>Complete genome sequence of Candidatus Uab amorphum.</title>
        <authorList>
            <person name="Shiratori T."/>
            <person name="Suzuki S."/>
            <person name="Kakizawa Y."/>
            <person name="Ishida K."/>
        </authorList>
    </citation>
    <scope>NUCLEOTIDE SEQUENCE [LARGE SCALE GENOMIC DNA]</scope>
    <source>
        <strain evidence="13 14">SRT547</strain>
    </source>
</reference>
<dbReference type="GO" id="GO:0004674">
    <property type="term" value="F:protein serine/threonine kinase activity"/>
    <property type="evidence" value="ECO:0007669"/>
    <property type="project" value="UniProtKB-KW"/>
</dbReference>
<gene>
    <name evidence="13" type="ORF">UABAM_04258</name>
</gene>
<dbReference type="OrthoDB" id="9788659at2"/>
<evidence type="ECO:0000256" key="10">
    <source>
        <dbReference type="PROSITE-ProRule" id="PRU10141"/>
    </source>
</evidence>
<dbReference type="PANTHER" id="PTHR43289">
    <property type="entry name" value="MITOGEN-ACTIVATED PROTEIN KINASE KINASE KINASE 20-RELATED"/>
    <property type="match status" value="1"/>
</dbReference>
<dbReference type="PROSITE" id="PS00678">
    <property type="entry name" value="WD_REPEATS_1"/>
    <property type="match status" value="1"/>
</dbReference>
<dbReference type="Proteomes" id="UP000326354">
    <property type="component" value="Chromosome"/>
</dbReference>
<dbReference type="SMART" id="SM00220">
    <property type="entry name" value="S_TKc"/>
    <property type="match status" value="2"/>
</dbReference>
<dbReference type="PROSITE" id="PS50082">
    <property type="entry name" value="WD_REPEATS_2"/>
    <property type="match status" value="1"/>
</dbReference>
<evidence type="ECO:0000256" key="5">
    <source>
        <dbReference type="ARBA" id="ARBA00022737"/>
    </source>
</evidence>
<evidence type="ECO:0000256" key="3">
    <source>
        <dbReference type="ARBA" id="ARBA00022574"/>
    </source>
</evidence>
<keyword evidence="14" id="KW-1185">Reference proteome</keyword>
<keyword evidence="5" id="KW-0677">Repeat</keyword>
<dbReference type="KEGG" id="uam:UABAM_04258"/>
<keyword evidence="3 9" id="KW-0853">WD repeat</keyword>
<dbReference type="EC" id="2.7.11.1" evidence="1"/>
<keyword evidence="8 10" id="KW-0067">ATP-binding</keyword>
<dbReference type="PROSITE" id="PS00108">
    <property type="entry name" value="PROTEIN_KINASE_ST"/>
    <property type="match status" value="2"/>
</dbReference>
<sequence length="1509" mass="172073">MLSQDQLLTHYVQALNKIGHETLQRIFHQGNLRNYLQAHNVLSSQQWEKFRWLYIEYVFLFYAQQEGRIAYNSDIFQRLFQASINSNTAQRFYFMKPNMISGENFQNITTRFLQQGLLNKKEVNSLWNDSGANEKRYIAHYELLSELGRGGMGVVYKVMDTRDSQICALKLILPSKGSDSSSIKRFHREKEILMRLKHRHIVSFRDAGIEGSCYYLVMDFIDGFSLNHLKKCPPIPDTVELIKKLAQALHYAHHNNVIHRDIKPENIMIDVNFEPVLMDFGIAKVTDFERMTMSGRVPGSPRYMSPEQVQGQVSSFDGRSDIYSLGACFYRLLTAKCAIEAKGVSEILNEVVYGTITPPSEINPGIPKLVEKVCMRCLEKDPNKRYQQAQELIVDLEDLILRFSQQPNPQHWQYLSTQKTGEKESTNKPLATDFATLENLIAPSPTIEIGNTFHHYEIEGELGRGGMGVVYKVRDTQLNRTVALKVVQSQHLQQDGIKRFMQEIQAIASLNHPNIVQLFEYGNTPQTYYTMEYIEGITFKSFVQNKRLPMKKIAEVVQKIAQALHCVHQEKIIHRDIKPANIMIVGEEPKVMDFGLAKVGDSQLSQTGTMLGTLAYMSPEQADGQNITRRADIYSLGATLYEALTKRPPFQGQSTANLLNQIYNVDPIPPRQLNPDIDRDLEIVCLKCLEKDPKKRYQTAGTFARDLQNYCNNLPISARPPGLVEQVVKWCQRRPAIAALVVVVNIAMILISFSWLQTHFALRETEEANRQKQKALDENKKLVTKLQDSNKELNKMNNKLAQANREKDKFLKEKTRALADTLWQRSLEKINNNNYTDATRHFMEAYKILNSGGNPQNIEDMLLTFKYNILLHLPLLKMEKHYRNNGEIAIAKNGEVVACLVGRHSVGKRAFCYYPQTNEQAEELALEGKFFRLTLSADGKYVGALGENFVEIIHLATKKKKRFSYQYKPQDIHRRLAFSHDGKILAIKSPQDITLCFVKSGKKKVLPIGSMLTNIYPLAFSPDNTKLVSLMHGELTVWEKATGWQARALGFVVPGDEFPVTFSPDGNTIACGDREGNVVLYDLKNNTHTSLREHNGDIFDLCFNGDGQLLTSVGQDKQVILWNMHNRKVIFRRTFHNTSPGKIAFTNKDRCIAVVGSAPGGKISYQTWEIRHRYEEALAINERRREFFNKKFKNLAVKSALHKPAVFSRKARYVAVAYISTVFLWDRKKHTNVMLGSLLLPQVNILRFTPDEKYLAILYRKGTISVFRTADGKKVFNLSDRTISAIDFLDNDRLLCDKGENTLACFDIKKNRKVREYSMAIDVTGIQTSLDGEWIALGYVKSRQGQSVGGVQIVDKIGNPLFSVLDADHQNRTDVIAWHPNKNMLAVGCTYNGIITLFQRDDTYGWTVKQQKKPLHFSEGLKTLSFSPDGDLLAMFMENDVVMYDIKNGFRTSLTKAYVKKGVANVSPDWSYLVLPGNLGGLQLFNFQDNNDWAQSYSVLQQNLQSSLR</sequence>